<dbReference type="PANTHER" id="PTHR11552:SF227">
    <property type="entry name" value="GLUCOSE DEHYDROGENASE [FAD, QUINONE]-LIKE PROTEIN"/>
    <property type="match status" value="1"/>
</dbReference>
<dbReference type="InterPro" id="IPR007867">
    <property type="entry name" value="GMC_OxRtase_C"/>
</dbReference>
<dbReference type="PROSITE" id="PS00624">
    <property type="entry name" value="GMC_OXRED_2"/>
    <property type="match status" value="1"/>
</dbReference>
<dbReference type="AlphaFoldDB" id="A0A226D6G6"/>
<reference evidence="6 7" key="1">
    <citation type="submission" date="2015-12" db="EMBL/GenBank/DDBJ databases">
        <title>The genome of Folsomia candida.</title>
        <authorList>
            <person name="Faddeeva A."/>
            <person name="Derks M.F."/>
            <person name="Anvar Y."/>
            <person name="Smit S."/>
            <person name="Van Straalen N."/>
            <person name="Roelofs D."/>
        </authorList>
    </citation>
    <scope>NUCLEOTIDE SEQUENCE [LARGE SCALE GENOMIC DNA]</scope>
    <source>
        <strain evidence="6 7">VU population</strain>
        <tissue evidence="6">Whole body</tissue>
    </source>
</reference>
<dbReference type="InterPro" id="IPR036188">
    <property type="entry name" value="FAD/NAD-bd_sf"/>
</dbReference>
<feature type="domain" description="Glucose-methanol-choline oxidoreductase N-terminal" evidence="4">
    <location>
        <begin position="131"/>
        <end position="154"/>
    </location>
</feature>
<gene>
    <name evidence="6" type="ORF">Fcan01_24758</name>
</gene>
<dbReference type="OMA" id="CELICAQ"/>
<dbReference type="GO" id="GO:0016614">
    <property type="term" value="F:oxidoreductase activity, acting on CH-OH group of donors"/>
    <property type="evidence" value="ECO:0007669"/>
    <property type="project" value="InterPro"/>
</dbReference>
<dbReference type="PROSITE" id="PS00623">
    <property type="entry name" value="GMC_OXRED_1"/>
    <property type="match status" value="1"/>
</dbReference>
<dbReference type="OrthoDB" id="269227at2759"/>
<accession>A0A226D6G6</accession>
<protein>
    <submittedName>
        <fullName evidence="6">Glucose dehydrogenase [FAD, quinone]</fullName>
    </submittedName>
</protein>
<evidence type="ECO:0000256" key="2">
    <source>
        <dbReference type="PIRSR" id="PIRSR000137-2"/>
    </source>
</evidence>
<name>A0A226D6G6_FOLCA</name>
<dbReference type="GO" id="GO:0050660">
    <property type="term" value="F:flavin adenine dinucleotide binding"/>
    <property type="evidence" value="ECO:0007669"/>
    <property type="project" value="InterPro"/>
</dbReference>
<feature type="binding site" evidence="2">
    <location>
        <position position="269"/>
    </location>
    <ligand>
        <name>FAD</name>
        <dbReference type="ChEBI" id="CHEBI:57692"/>
    </ligand>
</feature>
<organism evidence="6 7">
    <name type="scientific">Folsomia candida</name>
    <name type="common">Springtail</name>
    <dbReference type="NCBI Taxonomy" id="158441"/>
    <lineage>
        <taxon>Eukaryota</taxon>
        <taxon>Metazoa</taxon>
        <taxon>Ecdysozoa</taxon>
        <taxon>Arthropoda</taxon>
        <taxon>Hexapoda</taxon>
        <taxon>Collembola</taxon>
        <taxon>Entomobryomorpha</taxon>
        <taxon>Isotomoidea</taxon>
        <taxon>Isotomidae</taxon>
        <taxon>Proisotominae</taxon>
        <taxon>Folsomia</taxon>
    </lineage>
</organism>
<comment type="caution">
    <text evidence="6">The sequence shown here is derived from an EMBL/GenBank/DDBJ whole genome shotgun (WGS) entry which is preliminary data.</text>
</comment>
<sequence length="574" mass="64039">MSDLVMLLVKEFIFASLAVITMKLTSFLAAINYSTDLATNPNQIGDQAMRYDFIIVGAGSSGAVIANRLSESGQFNVLLLEAGGDPLITEDVPYLSGLILNNPMTDWVYKTVPQNNSCLAYENNVMPWPRGKSLGGTSNLNHMIYMRGNPKDFDNWATLTGDPQWKYDNVLPYFKKFENYDGHFPSDEYHGKNGPMQVNTQSFEPQMEDWIKSGEELGFKKTDPNARQTSGFFPCDFTLSNGKRWGVYDGFIKPALTRTNLKVYRYARVLKINLDAQNQATGVTYLRHGRLVVVNATKEVILSAGAVGSPHLLMLSGIGPATHLKSVKIEPKVDLPGVGQNLQDHVSCLYGPFILNSTESFIMSRDLKFSSLIEYATLGIGPLSWTYVSGLGLTHSSLGDPDWPDLALTYIPLGIYPTIHKDVAAFFGLKESLVNDYVSDFHDKDANFILVYNGLPKSRGSITLRSSDPFDAPLIDPKYFSDPNDMKVMIDGFKFAVKLYETANTWKKYNASLVKKHFPGCETHPLQSDAYYECYIRHATATMWHPTSSCKMGNENDPMTVVDSNLRWQPVCLT</sequence>
<evidence type="ECO:0000313" key="6">
    <source>
        <dbReference type="EMBL" id="OXA40454.1"/>
    </source>
</evidence>
<evidence type="ECO:0000259" key="4">
    <source>
        <dbReference type="PROSITE" id="PS00623"/>
    </source>
</evidence>
<evidence type="ECO:0000313" key="7">
    <source>
        <dbReference type="Proteomes" id="UP000198287"/>
    </source>
</evidence>
<feature type="binding site" evidence="2">
    <location>
        <begin position="544"/>
        <end position="545"/>
    </location>
    <ligand>
        <name>FAD</name>
        <dbReference type="ChEBI" id="CHEBI:57692"/>
    </ligand>
</feature>
<dbReference type="EMBL" id="LNIX01000033">
    <property type="protein sequence ID" value="OXA40454.1"/>
    <property type="molecule type" value="Genomic_DNA"/>
</dbReference>
<keyword evidence="3" id="KW-0285">Flavoprotein</keyword>
<feature type="binding site" evidence="2">
    <location>
        <position position="137"/>
    </location>
    <ligand>
        <name>FAD</name>
        <dbReference type="ChEBI" id="CHEBI:57692"/>
    </ligand>
</feature>
<comment type="cofactor">
    <cofactor evidence="2">
        <name>FAD</name>
        <dbReference type="ChEBI" id="CHEBI:57692"/>
    </cofactor>
</comment>
<dbReference type="Proteomes" id="UP000198287">
    <property type="component" value="Unassembled WGS sequence"/>
</dbReference>
<dbReference type="InterPro" id="IPR000172">
    <property type="entry name" value="GMC_OxRdtase_N"/>
</dbReference>
<proteinExistence type="inferred from homology"/>
<dbReference type="Gene3D" id="3.50.50.60">
    <property type="entry name" value="FAD/NAD(P)-binding domain"/>
    <property type="match status" value="1"/>
</dbReference>
<dbReference type="Pfam" id="PF00732">
    <property type="entry name" value="GMC_oxred_N"/>
    <property type="match status" value="1"/>
</dbReference>
<evidence type="ECO:0000256" key="1">
    <source>
        <dbReference type="ARBA" id="ARBA00010790"/>
    </source>
</evidence>
<dbReference type="PIRSF" id="PIRSF000137">
    <property type="entry name" value="Alcohol_oxidase"/>
    <property type="match status" value="1"/>
</dbReference>
<comment type="similarity">
    <text evidence="1 3">Belongs to the GMC oxidoreductase family.</text>
</comment>
<dbReference type="Pfam" id="PF05199">
    <property type="entry name" value="GMC_oxred_C"/>
    <property type="match status" value="1"/>
</dbReference>
<feature type="domain" description="Glucose-methanol-choline oxidoreductase N-terminal" evidence="5">
    <location>
        <begin position="305"/>
        <end position="319"/>
    </location>
</feature>
<dbReference type="SUPFAM" id="SSF51905">
    <property type="entry name" value="FAD/NAD(P)-binding domain"/>
    <property type="match status" value="1"/>
</dbReference>
<dbReference type="SUPFAM" id="SSF54373">
    <property type="entry name" value="FAD-linked reductases, C-terminal domain"/>
    <property type="match status" value="1"/>
</dbReference>
<evidence type="ECO:0000256" key="3">
    <source>
        <dbReference type="RuleBase" id="RU003968"/>
    </source>
</evidence>
<dbReference type="Gene3D" id="3.30.560.10">
    <property type="entry name" value="Glucose Oxidase, domain 3"/>
    <property type="match status" value="1"/>
</dbReference>
<keyword evidence="7" id="KW-1185">Reference proteome</keyword>
<dbReference type="PANTHER" id="PTHR11552">
    <property type="entry name" value="GLUCOSE-METHANOL-CHOLINE GMC OXIDOREDUCTASE"/>
    <property type="match status" value="1"/>
</dbReference>
<evidence type="ECO:0000259" key="5">
    <source>
        <dbReference type="PROSITE" id="PS00624"/>
    </source>
</evidence>
<dbReference type="InterPro" id="IPR012132">
    <property type="entry name" value="GMC_OxRdtase"/>
</dbReference>
<keyword evidence="2 3" id="KW-0274">FAD</keyword>